<accession>A0A914PAL3</accession>
<dbReference type="GO" id="GO:0006508">
    <property type="term" value="P:proteolysis"/>
    <property type="evidence" value="ECO:0007669"/>
    <property type="project" value="InterPro"/>
</dbReference>
<evidence type="ECO:0000259" key="1">
    <source>
        <dbReference type="Pfam" id="PF00089"/>
    </source>
</evidence>
<proteinExistence type="predicted"/>
<organism evidence="2 3">
    <name type="scientific">Panagrolaimus davidi</name>
    <dbReference type="NCBI Taxonomy" id="227884"/>
    <lineage>
        <taxon>Eukaryota</taxon>
        <taxon>Metazoa</taxon>
        <taxon>Ecdysozoa</taxon>
        <taxon>Nematoda</taxon>
        <taxon>Chromadorea</taxon>
        <taxon>Rhabditida</taxon>
        <taxon>Tylenchina</taxon>
        <taxon>Panagrolaimomorpha</taxon>
        <taxon>Panagrolaimoidea</taxon>
        <taxon>Panagrolaimidae</taxon>
        <taxon>Panagrolaimus</taxon>
    </lineage>
</organism>
<evidence type="ECO:0000313" key="2">
    <source>
        <dbReference type="Proteomes" id="UP000887578"/>
    </source>
</evidence>
<reference evidence="3" key="1">
    <citation type="submission" date="2022-11" db="UniProtKB">
        <authorList>
            <consortium name="WormBaseParasite"/>
        </authorList>
    </citation>
    <scope>IDENTIFICATION</scope>
</reference>
<dbReference type="WBParaSite" id="PDA_v2.g12330.t1">
    <property type="protein sequence ID" value="PDA_v2.g12330.t1"/>
    <property type="gene ID" value="PDA_v2.g12330"/>
</dbReference>
<dbReference type="Gene3D" id="2.40.10.10">
    <property type="entry name" value="Trypsin-like serine proteases"/>
    <property type="match status" value="1"/>
</dbReference>
<dbReference type="InterPro" id="IPR043504">
    <property type="entry name" value="Peptidase_S1_PA_chymotrypsin"/>
</dbReference>
<dbReference type="Proteomes" id="UP000887578">
    <property type="component" value="Unplaced"/>
</dbReference>
<dbReference type="InterPro" id="IPR009003">
    <property type="entry name" value="Peptidase_S1_PA"/>
</dbReference>
<dbReference type="Pfam" id="PF00089">
    <property type="entry name" value="Trypsin"/>
    <property type="match status" value="1"/>
</dbReference>
<protein>
    <submittedName>
        <fullName evidence="3">Peptidase S1 domain-containing protein</fullName>
    </submittedName>
</protein>
<dbReference type="SUPFAM" id="SSF50494">
    <property type="entry name" value="Trypsin-like serine proteases"/>
    <property type="match status" value="1"/>
</dbReference>
<keyword evidence="2" id="KW-1185">Reference proteome</keyword>
<dbReference type="InterPro" id="IPR001254">
    <property type="entry name" value="Trypsin_dom"/>
</dbReference>
<dbReference type="AlphaFoldDB" id="A0A914PAL3"/>
<evidence type="ECO:0000313" key="3">
    <source>
        <dbReference type="WBParaSite" id="PDA_v2.g12330.t1"/>
    </source>
</evidence>
<name>A0A914PAL3_9BILA</name>
<dbReference type="GO" id="GO:0004252">
    <property type="term" value="F:serine-type endopeptidase activity"/>
    <property type="evidence" value="ECO:0007669"/>
    <property type="project" value="InterPro"/>
</dbReference>
<feature type="domain" description="Peptidase S1" evidence="1">
    <location>
        <begin position="46"/>
        <end position="140"/>
    </location>
</feature>
<sequence length="142" mass="15072">MICWCGDQGDDFIIKVGSYEAAGGIAYEIEKVLQPGGYMHGHCGCNMELIVLEKNITFNDPENPSAIIDISGERPFEGQECIAAGFGAIDTAGTPSQILLQSQMTSLSDSGCVKEEDQLCFVSEIQSFAGGDSGAGYIYNGI</sequence>